<dbReference type="EMBL" id="KV441388">
    <property type="protein sequence ID" value="OAF61905.2"/>
    <property type="molecule type" value="Genomic_DNA"/>
</dbReference>
<proteinExistence type="predicted"/>
<dbReference type="Proteomes" id="UP000077154">
    <property type="component" value="Unassembled WGS sequence"/>
</dbReference>
<dbReference type="OrthoDB" id="438641at2759"/>
<feature type="domain" description="SET" evidence="1">
    <location>
        <begin position="252"/>
        <end position="503"/>
    </location>
</feature>
<dbReference type="VEuPathDB" id="FungiDB:GMDG_03520"/>
<dbReference type="SUPFAM" id="SSF82199">
    <property type="entry name" value="SET domain"/>
    <property type="match status" value="1"/>
</dbReference>
<dbReference type="PROSITE" id="PS50280">
    <property type="entry name" value="SET"/>
    <property type="match status" value="1"/>
</dbReference>
<protein>
    <recommendedName>
        <fullName evidence="1">SET domain-containing protein</fullName>
    </recommendedName>
</protein>
<dbReference type="PANTHER" id="PTHR12197">
    <property type="entry name" value="HISTONE-LYSINE N-METHYLTRANSFERASE SMYD"/>
    <property type="match status" value="1"/>
</dbReference>
<dbReference type="InterPro" id="IPR046341">
    <property type="entry name" value="SET_dom_sf"/>
</dbReference>
<accession>A0A177AIK8</accession>
<reference evidence="2" key="1">
    <citation type="submission" date="2016-03" db="EMBL/GenBank/DDBJ databases">
        <title>Updated assembly of Pseudogymnoascus destructans, the fungus causing white-nose syndrome of bats.</title>
        <authorList>
            <person name="Palmer J.M."/>
            <person name="Drees K.P."/>
            <person name="Foster J.T."/>
            <person name="Lindner D.L."/>
        </authorList>
    </citation>
    <scope>NUCLEOTIDE SEQUENCE [LARGE SCALE GENOMIC DNA]</scope>
    <source>
        <strain evidence="2">20631-21</strain>
    </source>
</reference>
<dbReference type="PANTHER" id="PTHR12197:SF251">
    <property type="entry name" value="EG:BACR7C10.4 PROTEIN"/>
    <property type="match status" value="1"/>
</dbReference>
<gene>
    <name evidence="2" type="ORF">VC83_01740</name>
</gene>
<organism evidence="2">
    <name type="scientific">Pseudogymnoascus destructans</name>
    <dbReference type="NCBI Taxonomy" id="655981"/>
    <lineage>
        <taxon>Eukaryota</taxon>
        <taxon>Fungi</taxon>
        <taxon>Dikarya</taxon>
        <taxon>Ascomycota</taxon>
        <taxon>Pezizomycotina</taxon>
        <taxon>Leotiomycetes</taxon>
        <taxon>Thelebolales</taxon>
        <taxon>Thelebolaceae</taxon>
        <taxon>Pseudogymnoascus</taxon>
    </lineage>
</organism>
<dbReference type="Gene3D" id="2.170.270.10">
    <property type="entry name" value="SET domain"/>
    <property type="match status" value="1"/>
</dbReference>
<dbReference type="CDD" id="cd20071">
    <property type="entry name" value="SET_SMYD"/>
    <property type="match status" value="1"/>
</dbReference>
<evidence type="ECO:0000313" key="2">
    <source>
        <dbReference type="EMBL" id="OAF61905.2"/>
    </source>
</evidence>
<dbReference type="InterPro" id="IPR050869">
    <property type="entry name" value="H3K4_H4K5_MeTrfase"/>
</dbReference>
<dbReference type="eggNOG" id="KOG2084">
    <property type="taxonomic scope" value="Eukaryota"/>
</dbReference>
<dbReference type="InterPro" id="IPR001214">
    <property type="entry name" value="SET_dom"/>
</dbReference>
<evidence type="ECO:0000259" key="1">
    <source>
        <dbReference type="PROSITE" id="PS50280"/>
    </source>
</evidence>
<dbReference type="AlphaFoldDB" id="A0A177AIK8"/>
<dbReference type="Gene3D" id="1.10.220.160">
    <property type="match status" value="1"/>
</dbReference>
<sequence>MDNPWRDDDFSASSACEVAPYEILDPEHLAAESSDLQTFTKSIAEQPYDPESWLLRARCLRLLGFPELALGDAYKARLLVEASQERSTPLGKKAFLALCDKSRLLHETDPRLVAWKHLVSTTALLEKRVVAELQELELQVWSELMEGLMASNACSDYLTLSQEAVLRFPQDAVFPSEVLNAKSWFKQRDDILREQVDAGEMSEEKMQATLRNGGVYPVAYPWMQEDFVSREDSFLDGCKREFSARSTNSTVSRSAIRDIDAEDDAPSSGDVLGAFATKSIAPSDTVLVDSTVAGVTSSAERCPTCCGGITEDILNDCCSVPYCSPDCSKTALDTFHASVCGKDFGFLTSAAESAELTTDLSLDSVLLLRVLALSMQEPTLHPLKTSLLNRLTPTYKNDDLIIFNFSDHIVTPIRVLGELGIDVFANAAYDTWVLHTIRCRLQNNKHGQTLDGFPGTAVNPLYSMFNHSCAPNVDWEHEDSNSTLRMFALRDVNEGEELFISYIRPLTMDYAERQESLLPWLGMECECERCKAERPPTEA</sequence>
<dbReference type="GeneID" id="36284828"/>
<dbReference type="GO" id="GO:0005634">
    <property type="term" value="C:nucleus"/>
    <property type="evidence" value="ECO:0007669"/>
    <property type="project" value="TreeGrafter"/>
</dbReference>
<dbReference type="RefSeq" id="XP_024327179.1">
    <property type="nucleotide sequence ID" value="XM_024465414.1"/>
</dbReference>
<dbReference type="Gene3D" id="6.10.140.2220">
    <property type="match status" value="1"/>
</dbReference>
<dbReference type="Pfam" id="PF00856">
    <property type="entry name" value="SET"/>
    <property type="match status" value="1"/>
</dbReference>
<name>A0A177AIK8_9PEZI</name>